<keyword evidence="1" id="KW-0732">Signal</keyword>
<keyword evidence="3" id="KW-1185">Reference proteome</keyword>
<evidence type="ECO:0000313" key="2">
    <source>
        <dbReference type="EMBL" id="QTH73551.1"/>
    </source>
</evidence>
<proteinExistence type="predicted"/>
<sequence>MKKLFVSLYCLGLSLNAVAKSEPINFLVFGDMPYSSKEAEWLQKDGKLAKAAEAAQHDFYVHVGDMKASIQSCTDMLLKENYALISHVSDKPFVYTPGDNDWTDCDRSSLLDPKDELERLAFIRAEFTKSTPALPKFKRQESIKENQSWNIDGVQFLTIHAVATNNGRRQIKMSDEAKAYQEVDARDQHNFEWLEQNLPKKGHKAAVVFTQADLFVEAKHKGQCTTDNPKKCDGLEVYRDKLDGLAKQLDYPLLLVHGDTPDFCFSERKSGLWHLNAPGDVKVIDIAQVEINPDAEKPFSVKALLGSSFKACPKVSKD</sequence>
<name>A0A975DNB2_9GAMM</name>
<protein>
    <recommendedName>
        <fullName evidence="4">Calcineurin-like phosphoesterase domain-containing protein</fullName>
    </recommendedName>
</protein>
<accession>A0A975DNB2</accession>
<dbReference type="Proteomes" id="UP000664904">
    <property type="component" value="Plasmid unnamed5"/>
</dbReference>
<dbReference type="RefSeq" id="WP_208845163.1">
    <property type="nucleotide sequence ID" value="NZ_CP072135.1"/>
</dbReference>
<evidence type="ECO:0000313" key="3">
    <source>
        <dbReference type="Proteomes" id="UP000664904"/>
    </source>
</evidence>
<dbReference type="KEGG" id="pxi:J5O05_18880"/>
<reference evidence="2" key="1">
    <citation type="submission" date="2021-03" db="EMBL/GenBank/DDBJ databases">
        <title>Complete Genome of Pseudoalteromonas xiamenensis STKMTI.2, a new potential marine bacterium producing anti-Vibrio compounds.</title>
        <authorList>
            <person name="Handayani D.P."/>
            <person name="Isnansetyo A."/>
            <person name="Istiqomah I."/>
            <person name="Jumina J."/>
        </authorList>
    </citation>
    <scope>NUCLEOTIDE SEQUENCE</scope>
    <source>
        <strain evidence="2">STKMTI.2</strain>
        <plasmid evidence="2">unnamed5</plasmid>
    </source>
</reference>
<organism evidence="2 3">
    <name type="scientific">Pseudoalteromonas xiamenensis</name>
    <dbReference type="NCBI Taxonomy" id="882626"/>
    <lineage>
        <taxon>Bacteria</taxon>
        <taxon>Pseudomonadati</taxon>
        <taxon>Pseudomonadota</taxon>
        <taxon>Gammaproteobacteria</taxon>
        <taxon>Alteromonadales</taxon>
        <taxon>Pseudoalteromonadaceae</taxon>
        <taxon>Pseudoalteromonas</taxon>
    </lineage>
</organism>
<dbReference type="EMBL" id="CP072135">
    <property type="protein sequence ID" value="QTH73551.1"/>
    <property type="molecule type" value="Genomic_DNA"/>
</dbReference>
<gene>
    <name evidence="2" type="ORF">J5O05_18880</name>
</gene>
<feature type="signal peptide" evidence="1">
    <location>
        <begin position="1"/>
        <end position="19"/>
    </location>
</feature>
<keyword evidence="2" id="KW-0614">Plasmid</keyword>
<dbReference type="SUPFAM" id="SSF56300">
    <property type="entry name" value="Metallo-dependent phosphatases"/>
    <property type="match status" value="1"/>
</dbReference>
<dbReference type="Gene3D" id="3.60.21.10">
    <property type="match status" value="1"/>
</dbReference>
<evidence type="ECO:0008006" key="4">
    <source>
        <dbReference type="Google" id="ProtNLM"/>
    </source>
</evidence>
<feature type="chain" id="PRO_5037469087" description="Calcineurin-like phosphoesterase domain-containing protein" evidence="1">
    <location>
        <begin position="20"/>
        <end position="318"/>
    </location>
</feature>
<dbReference type="AlphaFoldDB" id="A0A975DNB2"/>
<evidence type="ECO:0000256" key="1">
    <source>
        <dbReference type="SAM" id="SignalP"/>
    </source>
</evidence>
<dbReference type="InterPro" id="IPR029052">
    <property type="entry name" value="Metallo-depent_PP-like"/>
</dbReference>
<geneLocation type="plasmid" evidence="2 3">
    <name>unnamed5</name>
</geneLocation>